<reference evidence="2 3" key="1">
    <citation type="submission" date="2019-02" db="EMBL/GenBank/DDBJ databases">
        <title>Deep-cultivation of Planctomycetes and their phenomic and genomic characterization uncovers novel biology.</title>
        <authorList>
            <person name="Wiegand S."/>
            <person name="Jogler M."/>
            <person name="Boedeker C."/>
            <person name="Pinto D."/>
            <person name="Vollmers J."/>
            <person name="Rivas-Marin E."/>
            <person name="Kohn T."/>
            <person name="Peeters S.H."/>
            <person name="Heuer A."/>
            <person name="Rast P."/>
            <person name="Oberbeckmann S."/>
            <person name="Bunk B."/>
            <person name="Jeske O."/>
            <person name="Meyerdierks A."/>
            <person name="Storesund J.E."/>
            <person name="Kallscheuer N."/>
            <person name="Luecker S."/>
            <person name="Lage O.M."/>
            <person name="Pohl T."/>
            <person name="Merkel B.J."/>
            <person name="Hornburger P."/>
            <person name="Mueller R.-W."/>
            <person name="Bruemmer F."/>
            <person name="Labrenz M."/>
            <person name="Spormann A.M."/>
            <person name="Op den Camp H."/>
            <person name="Overmann J."/>
            <person name="Amann R."/>
            <person name="Jetten M.S.M."/>
            <person name="Mascher T."/>
            <person name="Medema M.H."/>
            <person name="Devos D.P."/>
            <person name="Kaster A.-K."/>
            <person name="Ovreas L."/>
            <person name="Rohde M."/>
            <person name="Galperin M.Y."/>
            <person name="Jogler C."/>
        </authorList>
    </citation>
    <scope>NUCLEOTIDE SEQUENCE [LARGE SCALE GENOMIC DNA]</scope>
    <source>
        <strain evidence="2 3">Pla175</strain>
    </source>
</reference>
<dbReference type="SUPFAM" id="SSF55681">
    <property type="entry name" value="Class II aaRS and biotin synthetases"/>
    <property type="match status" value="1"/>
</dbReference>
<dbReference type="InterPro" id="IPR004143">
    <property type="entry name" value="BPL_LPL_catalytic"/>
</dbReference>
<dbReference type="EC" id="6.3.1.20" evidence="2"/>
<dbReference type="EMBL" id="CP036291">
    <property type="protein sequence ID" value="QDU87215.1"/>
    <property type="molecule type" value="Genomic_DNA"/>
</dbReference>
<dbReference type="InterPro" id="IPR050664">
    <property type="entry name" value="Octanoyltrans_LipM/LipL"/>
</dbReference>
<dbReference type="KEGG" id="pnd:Pla175_05720"/>
<evidence type="ECO:0000313" key="2">
    <source>
        <dbReference type="EMBL" id="QDU87215.1"/>
    </source>
</evidence>
<feature type="domain" description="BPL/LPL catalytic" evidence="1">
    <location>
        <begin position="23"/>
        <end position="210"/>
    </location>
</feature>
<protein>
    <submittedName>
        <fullName evidence="2">Putative lipoate-protein ligase A</fullName>
        <ecNumber evidence="2">6.3.1.20</ecNumber>
    </submittedName>
</protein>
<accession>A0A518D6Y1</accession>
<dbReference type="CDD" id="cd16443">
    <property type="entry name" value="LplA"/>
    <property type="match status" value="1"/>
</dbReference>
<dbReference type="AlphaFoldDB" id="A0A518D6Y1"/>
<dbReference type="PANTHER" id="PTHR43679:SF2">
    <property type="entry name" value="OCTANOYL-[GCVH]:PROTEIN N-OCTANOYLTRANSFERASE"/>
    <property type="match status" value="1"/>
</dbReference>
<name>A0A518D6Y1_9BACT</name>
<dbReference type="InterPro" id="IPR045864">
    <property type="entry name" value="aa-tRNA-synth_II/BPL/LPL"/>
</dbReference>
<dbReference type="OrthoDB" id="9788148at2"/>
<dbReference type="Gene3D" id="3.30.930.10">
    <property type="entry name" value="Bira Bifunctional Protein, Domain 2"/>
    <property type="match status" value="1"/>
</dbReference>
<dbReference type="GO" id="GO:0016979">
    <property type="term" value="F:lipoate-protein ligase activity"/>
    <property type="evidence" value="ECO:0007669"/>
    <property type="project" value="UniProtKB-EC"/>
</dbReference>
<evidence type="ECO:0000313" key="3">
    <source>
        <dbReference type="Proteomes" id="UP000317429"/>
    </source>
</evidence>
<gene>
    <name evidence="2" type="primary">lplA</name>
    <name evidence="2" type="ORF">Pla175_05720</name>
</gene>
<dbReference type="PROSITE" id="PS51733">
    <property type="entry name" value="BPL_LPL_CATALYTIC"/>
    <property type="match status" value="1"/>
</dbReference>
<dbReference type="Proteomes" id="UP000317429">
    <property type="component" value="Chromosome"/>
</dbReference>
<evidence type="ECO:0000259" key="1">
    <source>
        <dbReference type="PROSITE" id="PS51733"/>
    </source>
</evidence>
<keyword evidence="2" id="KW-0436">Ligase</keyword>
<sequence>MRLVYLTLPTPAENLALDEALLSEGEETLRLWETPTPMVVLGRASPSQSEVDQQACRRHGAAVLRRISGGATVVALPGCLMYAVVLNTAKRPEARAIDAAHRYVLGNLVDALRPFEPTVRIAGTSDLAVQRQGRLLKVSGNSLRVTRDRLLYHGTLLYAADLPLVAELLGTPERQPDYRERRPHGEFVANLHATAPQLAESLTRVWGAAEESAPRALERVEGLCAQKYALASWNLAR</sequence>
<proteinExistence type="predicted"/>
<dbReference type="Pfam" id="PF21948">
    <property type="entry name" value="LplA-B_cat"/>
    <property type="match status" value="1"/>
</dbReference>
<organism evidence="2 3">
    <name type="scientific">Pirellulimonas nuda</name>
    <dbReference type="NCBI Taxonomy" id="2528009"/>
    <lineage>
        <taxon>Bacteria</taxon>
        <taxon>Pseudomonadati</taxon>
        <taxon>Planctomycetota</taxon>
        <taxon>Planctomycetia</taxon>
        <taxon>Pirellulales</taxon>
        <taxon>Lacipirellulaceae</taxon>
        <taxon>Pirellulimonas</taxon>
    </lineage>
</organism>
<dbReference type="PANTHER" id="PTHR43679">
    <property type="entry name" value="OCTANOYLTRANSFERASE LIPM-RELATED"/>
    <property type="match status" value="1"/>
</dbReference>
<keyword evidence="3" id="KW-1185">Reference proteome</keyword>
<dbReference type="RefSeq" id="WP_145281146.1">
    <property type="nucleotide sequence ID" value="NZ_CP036291.1"/>
</dbReference>